<gene>
    <name evidence="1" type="primary">17</name>
</gene>
<keyword evidence="2" id="KW-1185">Reference proteome</keyword>
<evidence type="ECO:0000313" key="1">
    <source>
        <dbReference type="EMBL" id="ACH57091.1"/>
    </source>
</evidence>
<dbReference type="EMBL" id="EU622808">
    <property type="protein sequence ID" value="ACH57091.1"/>
    <property type="molecule type" value="Genomic_DNA"/>
</dbReference>
<evidence type="ECO:0000313" key="2">
    <source>
        <dbReference type="Proteomes" id="UP000000744"/>
    </source>
</evidence>
<dbReference type="Proteomes" id="UP000000744">
    <property type="component" value="Segment"/>
</dbReference>
<dbReference type="GeneID" id="56239465"/>
<proteinExistence type="predicted"/>
<sequence length="129" mass="14947">MNNYQLTIKEVLYIIKTSRNYGKKSSAKLHTITVKELIRDVLNLKYTLDIVSTELNSVVRVKMDNDMLAILEAIEYIEDTEEIISLLSNNDTSVKGLSKLPKPRLVEIFLRLENLMYRIEDILEVTNND</sequence>
<dbReference type="RefSeq" id="YP_009910740.1">
    <property type="nucleotide sequence ID" value="NC_049976.1"/>
</dbReference>
<dbReference type="KEGG" id="vg:56239465"/>
<organismHost>
    <name type="scientific">Bacillus subtilis</name>
    <dbReference type="NCBI Taxonomy" id="1423"/>
</organismHost>
<reference evidence="1 2" key="1">
    <citation type="journal article" date="2009" name="Environ. Microbiol.">
        <title>Different responses to Spo0A-mediated suppression of the related Bacillus subtilis phages Nf and phi29.</title>
        <authorList>
            <person name="Castilla-Llorente V."/>
            <person name="Salas M."/>
            <person name="Meijer W.J."/>
        </authorList>
    </citation>
    <scope>NUCLEOTIDE SEQUENCE</scope>
</reference>
<organism evidence="1 2">
    <name type="scientific">Bacillus phage Nf</name>
    <name type="common">Bacteriophage Nf</name>
    <dbReference type="NCBI Taxonomy" id="2992639"/>
    <lineage>
        <taxon>Viruses</taxon>
        <taxon>Duplodnaviria</taxon>
        <taxon>Heunggongvirae</taxon>
        <taxon>Uroviricota</taxon>
        <taxon>Caudoviricetes</taxon>
        <taxon>Salasmaviridae</taxon>
        <taxon>Picovirinae</taxon>
        <taxon>Beecentumtrevirus</taxon>
        <taxon>Beecentumtrevirus Nf</taxon>
    </lineage>
</organism>
<accession>B7SSP4</accession>
<protein>
    <submittedName>
        <fullName evidence="1">P17 protein</fullName>
    </submittedName>
</protein>
<name>B7SSP4_BPNF</name>